<name>A0ABX2T640_9PROT</name>
<organism evidence="1 2">
    <name type="scientific">Azospirillum oleiclasticum</name>
    <dbReference type="NCBI Taxonomy" id="2735135"/>
    <lineage>
        <taxon>Bacteria</taxon>
        <taxon>Pseudomonadati</taxon>
        <taxon>Pseudomonadota</taxon>
        <taxon>Alphaproteobacteria</taxon>
        <taxon>Rhodospirillales</taxon>
        <taxon>Azospirillaceae</taxon>
        <taxon>Azospirillum</taxon>
    </lineage>
</organism>
<accession>A0ABX2T640</accession>
<dbReference type="Gene3D" id="1.10.3680.10">
    <property type="entry name" value="TerB-like"/>
    <property type="match status" value="1"/>
</dbReference>
<evidence type="ECO:0008006" key="3">
    <source>
        <dbReference type="Google" id="ProtNLM"/>
    </source>
</evidence>
<keyword evidence="2" id="KW-1185">Reference proteome</keyword>
<evidence type="ECO:0000313" key="2">
    <source>
        <dbReference type="Proteomes" id="UP000584642"/>
    </source>
</evidence>
<protein>
    <recommendedName>
        <fullName evidence="3">Co-chaperone DjlA N-terminal domain-containing protein</fullName>
    </recommendedName>
</protein>
<dbReference type="SUPFAM" id="SSF158682">
    <property type="entry name" value="TerB-like"/>
    <property type="match status" value="1"/>
</dbReference>
<evidence type="ECO:0000313" key="1">
    <source>
        <dbReference type="EMBL" id="NYZ19636.1"/>
    </source>
</evidence>
<sequence>MVALMRAEMGLSPDEPVPVMDEAAAVSAFDSRRARVAAMLELNGLGLADAEMAPEEEAVLARIGAAFGFSKAETLGQRDWVLRQVALVHEAGTMMMGEG</sequence>
<proteinExistence type="predicted"/>
<dbReference type="EMBL" id="JABFDB010000004">
    <property type="protein sequence ID" value="NYZ19636.1"/>
    <property type="molecule type" value="Genomic_DNA"/>
</dbReference>
<reference evidence="1 2" key="1">
    <citation type="submission" date="2020-05" db="EMBL/GenBank/DDBJ databases">
        <title>Azospirillum oleiclasticum sp. nov, a nitrogen-fixing and heavy crude oil-emulsifying bacterium isolated from the crude oil of Yumen Oilfield.</title>
        <authorList>
            <person name="Wu D."/>
            <person name="Cai M."/>
            <person name="Zhang X."/>
        </authorList>
    </citation>
    <scope>NUCLEOTIDE SEQUENCE [LARGE SCALE GENOMIC DNA]</scope>
    <source>
        <strain evidence="1 2">ROY-1-1-2</strain>
    </source>
</reference>
<dbReference type="RefSeq" id="WP_180281411.1">
    <property type="nucleotide sequence ID" value="NZ_JABFDB010000004.1"/>
</dbReference>
<dbReference type="InterPro" id="IPR029024">
    <property type="entry name" value="TerB-like"/>
</dbReference>
<comment type="caution">
    <text evidence="1">The sequence shown here is derived from an EMBL/GenBank/DDBJ whole genome shotgun (WGS) entry which is preliminary data.</text>
</comment>
<gene>
    <name evidence="1" type="ORF">HND93_07925</name>
</gene>
<dbReference type="Proteomes" id="UP000584642">
    <property type="component" value="Unassembled WGS sequence"/>
</dbReference>